<dbReference type="AlphaFoldDB" id="M1CMU5"/>
<dbReference type="EnsemblPlants" id="PGSC0003DMT400070846">
    <property type="protein sequence ID" value="PGSC0003DMT400070846"/>
    <property type="gene ID" value="PGSC0003DMG401027553"/>
</dbReference>
<protein>
    <submittedName>
        <fullName evidence="1">Uncharacterized protein</fullName>
    </submittedName>
</protein>
<evidence type="ECO:0000313" key="2">
    <source>
        <dbReference type="Proteomes" id="UP000011115"/>
    </source>
</evidence>
<reference evidence="2" key="1">
    <citation type="journal article" date="2011" name="Nature">
        <title>Genome sequence and analysis of the tuber crop potato.</title>
        <authorList>
            <consortium name="The Potato Genome Sequencing Consortium"/>
        </authorList>
    </citation>
    <scope>NUCLEOTIDE SEQUENCE [LARGE SCALE GENOMIC DNA]</scope>
    <source>
        <strain evidence="2">cv. DM1-3 516 R44</strain>
    </source>
</reference>
<proteinExistence type="predicted"/>
<sequence>MSSGSAYLAEAYVTRKEFKEKLIEKKMDSEAANIKKLKIHRLLLQVVVVCFSPMKIIFKKVHLNSTTTTPHRVPP</sequence>
<dbReference type="PaxDb" id="4113-PGSC0003DMT400070846"/>
<name>M1CMU5_SOLTU</name>
<dbReference type="Proteomes" id="UP000011115">
    <property type="component" value="Unassembled WGS sequence"/>
</dbReference>
<accession>M1CMU5</accession>
<dbReference type="InParanoid" id="M1CMU5"/>
<keyword evidence="2" id="KW-1185">Reference proteome</keyword>
<evidence type="ECO:0000313" key="1">
    <source>
        <dbReference type="EnsemblPlants" id="PGSC0003DMT400070846"/>
    </source>
</evidence>
<dbReference type="HOGENOM" id="CLU_200027_0_0_1"/>
<organism evidence="1 2">
    <name type="scientific">Solanum tuberosum</name>
    <name type="common">Potato</name>
    <dbReference type="NCBI Taxonomy" id="4113"/>
    <lineage>
        <taxon>Eukaryota</taxon>
        <taxon>Viridiplantae</taxon>
        <taxon>Streptophyta</taxon>
        <taxon>Embryophyta</taxon>
        <taxon>Tracheophyta</taxon>
        <taxon>Spermatophyta</taxon>
        <taxon>Magnoliopsida</taxon>
        <taxon>eudicotyledons</taxon>
        <taxon>Gunneridae</taxon>
        <taxon>Pentapetalae</taxon>
        <taxon>asterids</taxon>
        <taxon>lamiids</taxon>
        <taxon>Solanales</taxon>
        <taxon>Solanaceae</taxon>
        <taxon>Solanoideae</taxon>
        <taxon>Solaneae</taxon>
        <taxon>Solanum</taxon>
    </lineage>
</organism>
<reference evidence="1" key="2">
    <citation type="submission" date="2015-06" db="UniProtKB">
        <authorList>
            <consortium name="EnsemblPlants"/>
        </authorList>
    </citation>
    <scope>IDENTIFICATION</scope>
    <source>
        <strain evidence="1">DM1-3 516 R44</strain>
    </source>
</reference>
<dbReference type="Gramene" id="PGSC0003DMT400070846">
    <property type="protein sequence ID" value="PGSC0003DMT400070846"/>
    <property type="gene ID" value="PGSC0003DMG401027553"/>
</dbReference>